<organism evidence="1 2">
    <name type="scientific">Ureibacillus terrenus</name>
    <dbReference type="NCBI Taxonomy" id="118246"/>
    <lineage>
        <taxon>Bacteria</taxon>
        <taxon>Bacillati</taxon>
        <taxon>Bacillota</taxon>
        <taxon>Bacilli</taxon>
        <taxon>Bacillales</taxon>
        <taxon>Caryophanaceae</taxon>
        <taxon>Ureibacillus</taxon>
    </lineage>
</organism>
<proteinExistence type="predicted"/>
<protein>
    <submittedName>
        <fullName evidence="1">Uncharacterized protein</fullName>
    </submittedName>
</protein>
<sequence>MVVSRRLAGIACRQDASLSCRKVPARSNCFDRYAVPPGLPGLSADSWLCCGFPRFIFCKLIEYGKP</sequence>
<dbReference type="AlphaFoldDB" id="A0A540V2B1"/>
<evidence type="ECO:0000313" key="2">
    <source>
        <dbReference type="Proteomes" id="UP000315753"/>
    </source>
</evidence>
<dbReference type="EMBL" id="VIGD01000008">
    <property type="protein sequence ID" value="TQE90894.1"/>
    <property type="molecule type" value="Genomic_DNA"/>
</dbReference>
<reference evidence="1 2" key="1">
    <citation type="submission" date="2019-06" db="EMBL/GenBank/DDBJ databases">
        <title>Genome sequence of Ureibacillus terrenus.</title>
        <authorList>
            <person name="Maclea K.S."/>
            <person name="Simoes M."/>
        </authorList>
    </citation>
    <scope>NUCLEOTIDE SEQUENCE [LARGE SCALE GENOMIC DNA]</scope>
    <source>
        <strain evidence="1 2">ATCC BAA-384</strain>
    </source>
</reference>
<gene>
    <name evidence="1" type="ORF">FKZ59_07755</name>
</gene>
<keyword evidence="2" id="KW-1185">Reference proteome</keyword>
<dbReference type="Proteomes" id="UP000315753">
    <property type="component" value="Unassembled WGS sequence"/>
</dbReference>
<evidence type="ECO:0000313" key="1">
    <source>
        <dbReference type="EMBL" id="TQE90894.1"/>
    </source>
</evidence>
<accession>A0A540V2B1</accession>
<name>A0A540V2B1_9BACL</name>
<dbReference type="RefSeq" id="WP_141602186.1">
    <property type="nucleotide sequence ID" value="NZ_JARMSC010000025.1"/>
</dbReference>
<comment type="caution">
    <text evidence="1">The sequence shown here is derived from an EMBL/GenBank/DDBJ whole genome shotgun (WGS) entry which is preliminary data.</text>
</comment>